<dbReference type="SUPFAM" id="SSF56349">
    <property type="entry name" value="DNA breaking-rejoining enzymes"/>
    <property type="match status" value="1"/>
</dbReference>
<evidence type="ECO:0000313" key="2">
    <source>
        <dbReference type="EMBL" id="SDZ63532.1"/>
    </source>
</evidence>
<reference evidence="3" key="1">
    <citation type="submission" date="2016-10" db="EMBL/GenBank/DDBJ databases">
        <authorList>
            <person name="Varghese N."/>
            <person name="Submissions S."/>
        </authorList>
    </citation>
    <scope>NUCLEOTIDE SEQUENCE [LARGE SCALE GENOMIC DNA]</scope>
    <source>
        <strain evidence="3">SP</strain>
    </source>
</reference>
<proteinExistence type="predicted"/>
<evidence type="ECO:0000313" key="3">
    <source>
        <dbReference type="Proteomes" id="UP000198935"/>
    </source>
</evidence>
<accession>A0A1H3UM72</accession>
<dbReference type="Proteomes" id="UP000198935">
    <property type="component" value="Unassembled WGS sequence"/>
</dbReference>
<dbReference type="InterPro" id="IPR011010">
    <property type="entry name" value="DNA_brk_join_enz"/>
</dbReference>
<dbReference type="AlphaFoldDB" id="A0A1H3UM72"/>
<organism evidence="2 3">
    <name type="scientific">Evansella caseinilytica</name>
    <dbReference type="NCBI Taxonomy" id="1503961"/>
    <lineage>
        <taxon>Bacteria</taxon>
        <taxon>Bacillati</taxon>
        <taxon>Bacillota</taxon>
        <taxon>Bacilli</taxon>
        <taxon>Bacillales</taxon>
        <taxon>Bacillaceae</taxon>
        <taxon>Evansella</taxon>
    </lineage>
</organism>
<dbReference type="GO" id="GO:0003677">
    <property type="term" value="F:DNA binding"/>
    <property type="evidence" value="ECO:0007669"/>
    <property type="project" value="InterPro"/>
</dbReference>
<feature type="coiled-coil region" evidence="1">
    <location>
        <begin position="255"/>
        <end position="311"/>
    </location>
</feature>
<keyword evidence="1" id="KW-0175">Coiled coil</keyword>
<dbReference type="EMBL" id="FNPI01000023">
    <property type="protein sequence ID" value="SDZ63532.1"/>
    <property type="molecule type" value="Genomic_DNA"/>
</dbReference>
<protein>
    <submittedName>
        <fullName evidence="2">Uncharacterized protein</fullName>
    </submittedName>
</protein>
<evidence type="ECO:0000256" key="1">
    <source>
        <dbReference type="SAM" id="Coils"/>
    </source>
</evidence>
<sequence>MPADEKIESITNQINDFMERTLLKRNLDADRTWEYTLKFFFDYLRKNHAAMFPGFHEKEVNDYIEYLRSSGKSSARIHEQVDVLLAFARFSNKELNKEHLNLPVYHGAEPPLIEREEDLQHTESLLFEVVQQNVKEIDWNEEPRLEDLLYHPYDKCRDSIRDFLLFRLVIETGIAPAEIVSLNISDLHSSESLKVKNREFLLSKNLFRVLTEYVAFRKKYDRAIFIQKVMHDINSGGKRIHQLYSERKDFFASPLQEKLAAIEALLNEQLQLEEEILRLEDAEEKSAEAAVHTLEEKADALEEALSEMKMILVFERKGNDYQFNPAMFVSDRYHRMTTDMVAEAMKKTSFPPEMLHNTITHKWKAVGIKQSAIDKWLGRKGDVPARASYQKAFQQLSEAGYAFPARSLISDINKW</sequence>
<name>A0A1H3UM72_9BACI</name>
<gene>
    <name evidence="2" type="ORF">SAMN05421736_12359</name>
</gene>
<keyword evidence="3" id="KW-1185">Reference proteome</keyword>
<dbReference type="OrthoDB" id="2864696at2"/>
<dbReference type="STRING" id="1503961.SAMN05421736_12359"/>